<dbReference type="OrthoDB" id="174925at2"/>
<name>A0A249LGL1_9ACTN</name>
<organism evidence="1 2">
    <name type="scientific">Candidatus Planktophila limnetica</name>
    <dbReference type="NCBI Taxonomy" id="573600"/>
    <lineage>
        <taxon>Bacteria</taxon>
        <taxon>Bacillati</taxon>
        <taxon>Actinomycetota</taxon>
        <taxon>Actinomycetes</taxon>
        <taxon>Candidatus Nanopelagicales</taxon>
        <taxon>Candidatus Nanopelagicaceae</taxon>
        <taxon>Candidatus Planktophila</taxon>
    </lineage>
</organism>
<evidence type="ECO:0000313" key="2">
    <source>
        <dbReference type="Proteomes" id="UP000217221"/>
    </source>
</evidence>
<dbReference type="AlphaFoldDB" id="A0A249LGL1"/>
<sequence length="317" mass="36301">MSKPFSIISYAIREADGIDKLIDFLDSLVKFEVSTRTDVVIALKESSEKFHKEVQQLVHQTQIPQIKIIFVPSGGYDIGTHHFIAINSNCEVLILMTASSKPNIKNWDALLLKKFEESQVGIVGSMYSKESIKTSYFEALDLILKSKLHIELKEKDKITAEIRGIKLKIRKISISEKILSKNLLTIARNLVIYAKRDTEPFNYVNFFPEFPNPHLRTTGIAIRRKLLIAIIDDIPTVKSDAFRYESGYQSITRRALSLGWRVLVLSADQNYFDFGDKDIKSTFRVPRVDSIVTDHESRSFHKLNLRMQKVLSKITHG</sequence>
<gene>
    <name evidence="1" type="ORF">PHILAsVB114_06625</name>
</gene>
<protein>
    <recommendedName>
        <fullName evidence="3">Glycosyltransferase</fullName>
    </recommendedName>
</protein>
<reference evidence="1 2" key="1">
    <citation type="submission" date="2016-07" db="EMBL/GenBank/DDBJ databases">
        <title>High microdiversification within the ubiquitous acI lineage of Actinobacteria.</title>
        <authorList>
            <person name="Neuenschwander S.M."/>
            <person name="Salcher M."/>
            <person name="Ghai R."/>
            <person name="Pernthaler J."/>
        </authorList>
    </citation>
    <scope>NUCLEOTIDE SEQUENCE [LARGE SCALE GENOMIC DNA]</scope>
    <source>
        <strain evidence="1">MMS-VB-114</strain>
    </source>
</reference>
<dbReference type="RefSeq" id="WP_095698579.1">
    <property type="nucleotide sequence ID" value="NZ_CP016782.1"/>
</dbReference>
<evidence type="ECO:0000313" key="1">
    <source>
        <dbReference type="EMBL" id="ASY28268.1"/>
    </source>
</evidence>
<keyword evidence="2" id="KW-1185">Reference proteome</keyword>
<dbReference type="KEGG" id="plim:PHILAsVB114_06625"/>
<proteinExistence type="predicted"/>
<evidence type="ECO:0008006" key="3">
    <source>
        <dbReference type="Google" id="ProtNLM"/>
    </source>
</evidence>
<accession>A0A249LGL1</accession>
<dbReference type="EMBL" id="CP016782">
    <property type="protein sequence ID" value="ASY28268.1"/>
    <property type="molecule type" value="Genomic_DNA"/>
</dbReference>
<dbReference type="Proteomes" id="UP000217221">
    <property type="component" value="Chromosome"/>
</dbReference>